<dbReference type="KEGG" id="cpre:Csp1_07410"/>
<evidence type="ECO:0000313" key="3">
    <source>
        <dbReference type="Proteomes" id="UP000247696"/>
    </source>
</evidence>
<dbReference type="EMBL" id="CP024988">
    <property type="protein sequence ID" value="AWT25550.1"/>
    <property type="molecule type" value="Genomic_DNA"/>
</dbReference>
<dbReference type="RefSeq" id="WP_110481095.1">
    <property type="nucleotide sequence ID" value="NZ_CABKVS010000001.1"/>
</dbReference>
<gene>
    <name evidence="2" type="ORF">Csp1_07410</name>
</gene>
<name>A0A2Z3YR74_9CORY</name>
<evidence type="ECO:0000256" key="1">
    <source>
        <dbReference type="SAM" id="MobiDB-lite"/>
    </source>
</evidence>
<feature type="region of interest" description="Disordered" evidence="1">
    <location>
        <begin position="36"/>
        <end position="62"/>
    </location>
</feature>
<dbReference type="OrthoDB" id="4412322at2"/>
<proteinExistence type="predicted"/>
<dbReference type="Proteomes" id="UP000247696">
    <property type="component" value="Chromosome"/>
</dbReference>
<dbReference type="AlphaFoldDB" id="A0A2Z3YR74"/>
<accession>A0A2Z3YR74</accession>
<evidence type="ECO:0000313" key="2">
    <source>
        <dbReference type="EMBL" id="AWT25550.1"/>
    </source>
</evidence>
<keyword evidence="3" id="KW-1185">Reference proteome</keyword>
<protein>
    <submittedName>
        <fullName evidence="2">Uncharacterized protein</fullName>
    </submittedName>
</protein>
<sequence length="62" mass="6492">MTGGMSGRRAGLARIISVPPVPDYHARLFLGSPPPTVPPVLDRSLFTPASGARSGTTRPGHR</sequence>
<organism evidence="2 3">
    <name type="scientific">Corynebacterium provencense</name>
    <dbReference type="NCBI Taxonomy" id="1737425"/>
    <lineage>
        <taxon>Bacteria</taxon>
        <taxon>Bacillati</taxon>
        <taxon>Actinomycetota</taxon>
        <taxon>Actinomycetes</taxon>
        <taxon>Mycobacteriales</taxon>
        <taxon>Corynebacteriaceae</taxon>
        <taxon>Corynebacterium</taxon>
    </lineage>
</organism>
<reference evidence="3" key="1">
    <citation type="submission" date="2017-11" db="EMBL/GenBank/DDBJ databases">
        <title>Otitis media/interna in a cat caused by the recently described species Corynebacterium provencense.</title>
        <authorList>
            <person name="Kittl S."/>
            <person name="Brodard I."/>
            <person name="Rychener L."/>
            <person name="Jores J."/>
            <person name="Roosje P."/>
            <person name="Gobeli Brawand S."/>
        </authorList>
    </citation>
    <scope>NUCLEOTIDE SEQUENCE [LARGE SCALE GENOMIC DNA]</scope>
    <source>
        <strain evidence="3">17KM38</strain>
    </source>
</reference>
<feature type="compositionally biased region" description="Polar residues" evidence="1">
    <location>
        <begin position="53"/>
        <end position="62"/>
    </location>
</feature>